<sequence>KVKELKIFNSQPVINDIIVSKEVYKAIKKNKLDLGLEFMPIYCLNQHI</sequence>
<name>J9GQX5_9ZZZZ</name>
<protein>
    <submittedName>
        <fullName evidence="1">Uncharacterized protein</fullName>
    </submittedName>
</protein>
<feature type="non-terminal residue" evidence="1">
    <location>
        <position position="1"/>
    </location>
</feature>
<reference evidence="1" key="1">
    <citation type="journal article" date="2012" name="PLoS ONE">
        <title>Gene sets for utilization of primary and secondary nutrition supplies in the distal gut of endangered iberian lynx.</title>
        <authorList>
            <person name="Alcaide M."/>
            <person name="Messina E."/>
            <person name="Richter M."/>
            <person name="Bargiela R."/>
            <person name="Peplies J."/>
            <person name="Huws S.A."/>
            <person name="Newbold C.J."/>
            <person name="Golyshin P.N."/>
            <person name="Simon M.A."/>
            <person name="Lopez G."/>
            <person name="Yakimov M.M."/>
            <person name="Ferrer M."/>
        </authorList>
    </citation>
    <scope>NUCLEOTIDE SEQUENCE</scope>
</reference>
<evidence type="ECO:0000313" key="1">
    <source>
        <dbReference type="EMBL" id="EJX04898.1"/>
    </source>
</evidence>
<accession>J9GQX5</accession>
<comment type="caution">
    <text evidence="1">The sequence shown here is derived from an EMBL/GenBank/DDBJ whole genome shotgun (WGS) entry which is preliminary data.</text>
</comment>
<dbReference type="AlphaFoldDB" id="J9GQX5"/>
<proteinExistence type="predicted"/>
<gene>
    <name evidence="1" type="ORF">EVA_06996</name>
</gene>
<organism evidence="1">
    <name type="scientific">gut metagenome</name>
    <dbReference type="NCBI Taxonomy" id="749906"/>
    <lineage>
        <taxon>unclassified sequences</taxon>
        <taxon>metagenomes</taxon>
        <taxon>organismal metagenomes</taxon>
    </lineage>
</organism>
<dbReference type="EMBL" id="AMCI01001653">
    <property type="protein sequence ID" value="EJX04898.1"/>
    <property type="molecule type" value="Genomic_DNA"/>
</dbReference>